<keyword evidence="2" id="KW-0732">Signal</keyword>
<reference evidence="3 4" key="1">
    <citation type="submission" date="2023-03" db="EMBL/GenBank/DDBJ databases">
        <title>Paludisphaera mucosa sp. nov. a novel planctomycete from northern fen.</title>
        <authorList>
            <person name="Ivanova A."/>
        </authorList>
    </citation>
    <scope>NUCLEOTIDE SEQUENCE [LARGE SCALE GENOMIC DNA]</scope>
    <source>
        <strain evidence="3 4">Pla2</strain>
    </source>
</reference>
<feature type="chain" id="PRO_5046233444" evidence="2">
    <location>
        <begin position="24"/>
        <end position="169"/>
    </location>
</feature>
<gene>
    <name evidence="3" type="ORF">PZE19_06980</name>
</gene>
<feature type="signal peptide" evidence="2">
    <location>
        <begin position="1"/>
        <end position="23"/>
    </location>
</feature>
<evidence type="ECO:0000313" key="4">
    <source>
        <dbReference type="Proteomes" id="UP001216907"/>
    </source>
</evidence>
<protein>
    <submittedName>
        <fullName evidence="3">Uncharacterized protein</fullName>
    </submittedName>
</protein>
<evidence type="ECO:0000256" key="2">
    <source>
        <dbReference type="SAM" id="SignalP"/>
    </source>
</evidence>
<feature type="region of interest" description="Disordered" evidence="1">
    <location>
        <begin position="27"/>
        <end position="59"/>
    </location>
</feature>
<organism evidence="3 4">
    <name type="scientific">Paludisphaera mucosa</name>
    <dbReference type="NCBI Taxonomy" id="3030827"/>
    <lineage>
        <taxon>Bacteria</taxon>
        <taxon>Pseudomonadati</taxon>
        <taxon>Planctomycetota</taxon>
        <taxon>Planctomycetia</taxon>
        <taxon>Isosphaerales</taxon>
        <taxon>Isosphaeraceae</taxon>
        <taxon>Paludisphaera</taxon>
    </lineage>
</organism>
<comment type="caution">
    <text evidence="3">The sequence shown here is derived from an EMBL/GenBank/DDBJ whole genome shotgun (WGS) entry which is preliminary data.</text>
</comment>
<evidence type="ECO:0000256" key="1">
    <source>
        <dbReference type="SAM" id="MobiDB-lite"/>
    </source>
</evidence>
<keyword evidence="4" id="KW-1185">Reference proteome</keyword>
<accession>A0ABT6F7F8</accession>
<dbReference type="RefSeq" id="WP_277859854.1">
    <property type="nucleotide sequence ID" value="NZ_JARRAG010000001.1"/>
</dbReference>
<name>A0ABT6F7F8_9BACT</name>
<dbReference type="EMBL" id="JARRAG010000001">
    <property type="protein sequence ID" value="MDG3003504.1"/>
    <property type="molecule type" value="Genomic_DNA"/>
</dbReference>
<dbReference type="Proteomes" id="UP001216907">
    <property type="component" value="Unassembled WGS sequence"/>
</dbReference>
<proteinExistence type="predicted"/>
<sequence>MRLSRLRLAGLSFAVFTTCAAFSEVVQSRDGAPPTQAATADAGSPTDRGYPSHIRPQAHYPQQRRSIVQHYQYPYPEYYHGEETAGFRNPGGRGRYAEYYPPGEHFQNAQDPVRAAKFAQGGGAPDRNEQIAAYNAGTQRYNSIQQSIDNYARPAWGGGFGVGGFGGFY</sequence>
<evidence type="ECO:0000313" key="3">
    <source>
        <dbReference type="EMBL" id="MDG3003504.1"/>
    </source>
</evidence>